<dbReference type="InterPro" id="IPR050055">
    <property type="entry name" value="EF-Tu_GTPase"/>
</dbReference>
<dbReference type="CDD" id="cd03708">
    <property type="entry name" value="GTPBP_III"/>
    <property type="match status" value="1"/>
</dbReference>
<dbReference type="SUPFAM" id="SSF52540">
    <property type="entry name" value="P-loop containing nucleoside triphosphate hydrolases"/>
    <property type="match status" value="1"/>
</dbReference>
<dbReference type="InterPro" id="IPR000795">
    <property type="entry name" value="T_Tr_GTP-bd_dom"/>
</dbReference>
<dbReference type="Pfam" id="PF00009">
    <property type="entry name" value="GTP_EFTU"/>
    <property type="match status" value="1"/>
</dbReference>
<protein>
    <submittedName>
        <fullName evidence="4">Elongation factor Tu GTP binding domain protein</fullName>
    </submittedName>
</protein>
<dbReference type="SUPFAM" id="SSF50447">
    <property type="entry name" value="Translation proteins"/>
    <property type="match status" value="1"/>
</dbReference>
<dbReference type="Gene3D" id="2.40.30.10">
    <property type="entry name" value="Translation factors"/>
    <property type="match status" value="2"/>
</dbReference>
<keyword evidence="1" id="KW-0547">Nucleotide-binding</keyword>
<keyword evidence="4" id="KW-0648">Protein biosynthesis</keyword>
<dbReference type="SUPFAM" id="SSF50465">
    <property type="entry name" value="EF-Tu/eEF-1alpha/eIF2-gamma C-terminal domain"/>
    <property type="match status" value="1"/>
</dbReference>
<evidence type="ECO:0000259" key="3">
    <source>
        <dbReference type="PROSITE" id="PS51722"/>
    </source>
</evidence>
<dbReference type="GO" id="GO:0003924">
    <property type="term" value="F:GTPase activity"/>
    <property type="evidence" value="ECO:0007669"/>
    <property type="project" value="InterPro"/>
</dbReference>
<gene>
    <name evidence="4" type="ORF">1_11</name>
</gene>
<dbReference type="EMBL" id="MK250085">
    <property type="protein sequence ID" value="QDY51626.1"/>
    <property type="molecule type" value="Genomic_DNA"/>
</dbReference>
<sequence length="406" mass="46194">MKEIRVAILGNVDSAKSTLVSTITYNILDNGRGSAREKVFKHKHEKETGRTSSISLRYVKINDGKYITFLDLAGHEKYFKTTVQGLNGGLADYAILVVGANMGVLKMTREHLGIIKALKVPFFIVITKLDICPEEVLKRTENEISRIVNRNFKKELVLLDETNNNSFNPNDKNVINYFKLSNVTGQGLEYFRKHLFSLNSLINWNERKNKDTIVWIDNVYLVNGIGIVVSGTVKHGEVRINDKLLLGPINNSKKENNFYEVSVKSLHNNFREDISLLQAGCSGCFNIKAINKKELINKKSIKKGMVMIHKNIITSKENRPITQFKANITVLHHPTTIKEKYEPVIHCGKIAQTAVIEEMNQDSIRTGDKATIKFKFKYRPEFIEKEDVLVFREGRTKGIGRVVELI</sequence>
<evidence type="ECO:0000313" key="4">
    <source>
        <dbReference type="EMBL" id="QDY51626.1"/>
    </source>
</evidence>
<dbReference type="Gene3D" id="3.40.50.300">
    <property type="entry name" value="P-loop containing nucleotide triphosphate hydrolases"/>
    <property type="match status" value="1"/>
</dbReference>
<organism evidence="4">
    <name type="scientific">Mimiviridae sp. ChoanoV1</name>
    <dbReference type="NCBI Taxonomy" id="2596887"/>
    <lineage>
        <taxon>Viruses</taxon>
        <taxon>Varidnaviria</taxon>
        <taxon>Bamfordvirae</taxon>
        <taxon>Nucleocytoviricota</taxon>
        <taxon>Megaviricetes</taxon>
        <taxon>Imitervirales</taxon>
        <taxon>Schizomimiviridae</taxon>
    </lineage>
</organism>
<dbReference type="PANTHER" id="PTHR43721:SF9">
    <property type="entry name" value="GTP-BINDING PROTEIN 1"/>
    <property type="match status" value="1"/>
</dbReference>
<dbReference type="GO" id="GO:0005525">
    <property type="term" value="F:GTP binding"/>
    <property type="evidence" value="ECO:0007669"/>
    <property type="project" value="UniProtKB-KW"/>
</dbReference>
<keyword evidence="2" id="KW-0342">GTP-binding</keyword>
<accession>A0A5B8ID69</accession>
<dbReference type="InterPro" id="IPR027417">
    <property type="entry name" value="P-loop_NTPase"/>
</dbReference>
<dbReference type="InterPro" id="IPR009000">
    <property type="entry name" value="Transl_B-barrel_sf"/>
</dbReference>
<evidence type="ECO:0000256" key="2">
    <source>
        <dbReference type="ARBA" id="ARBA00023134"/>
    </source>
</evidence>
<dbReference type="PANTHER" id="PTHR43721">
    <property type="entry name" value="ELONGATION FACTOR TU-RELATED"/>
    <property type="match status" value="1"/>
</dbReference>
<reference evidence="4" key="1">
    <citation type="submission" date="2018-11" db="EMBL/GenBank/DDBJ databases">
        <title>A distinct lineage of giant viruses engineers rhodopsin photosystems in predatory marine eukaryotes.</title>
        <authorList>
            <person name="Needham D.M."/>
            <person name="Yoshizawa S."/>
            <person name="Hosaka T."/>
            <person name="Poirier C."/>
            <person name="Choi C.-J."/>
            <person name="Hehenberger E."/>
            <person name="Irwin N.A.T."/>
            <person name="Wilken S."/>
            <person name="Yung C.-M."/>
            <person name="Bachy C."/>
            <person name="Kurihara R."/>
            <person name="Nakajima Y."/>
            <person name="Kojima K."/>
            <person name="Kimura-Someya T."/>
            <person name="Leonard G."/>
            <person name="Malmstrom R.R."/>
            <person name="Mende D."/>
            <person name="Olson D.K."/>
            <person name="Sudo Y."/>
            <person name="Sudek S."/>
            <person name="Richards T.A."/>
            <person name="DeLong E.F."/>
            <person name="Keeling P.J."/>
            <person name="Santoro A.E."/>
            <person name="Shirouzu M."/>
            <person name="Iwasaki W."/>
            <person name="Worden A.Z."/>
        </authorList>
    </citation>
    <scope>NUCLEOTIDE SEQUENCE</scope>
</reference>
<dbReference type="InterPro" id="IPR009001">
    <property type="entry name" value="Transl_elong_EF1A/Init_IF2_C"/>
</dbReference>
<feature type="domain" description="Tr-type G" evidence="3">
    <location>
        <begin position="1"/>
        <end position="210"/>
    </location>
</feature>
<name>A0A5B8ID69_9VIRU</name>
<evidence type="ECO:0000256" key="1">
    <source>
        <dbReference type="ARBA" id="ARBA00022741"/>
    </source>
</evidence>
<keyword evidence="4" id="KW-0251">Elongation factor</keyword>
<dbReference type="PROSITE" id="PS51722">
    <property type="entry name" value="G_TR_2"/>
    <property type="match status" value="1"/>
</dbReference>
<proteinExistence type="predicted"/>